<comment type="catalytic activity">
    <reaction evidence="5">
        <text>a phosphate monoester + H2O = an alcohol + phosphate</text>
        <dbReference type="Rhea" id="RHEA:15017"/>
        <dbReference type="ChEBI" id="CHEBI:15377"/>
        <dbReference type="ChEBI" id="CHEBI:30879"/>
        <dbReference type="ChEBI" id="CHEBI:43474"/>
        <dbReference type="ChEBI" id="CHEBI:67140"/>
        <dbReference type="EC" id="3.1.3.2"/>
    </reaction>
</comment>
<dbReference type="Gene3D" id="2.60.40.380">
    <property type="entry name" value="Purple acid phosphatase-like, N-terminal"/>
    <property type="match status" value="1"/>
</dbReference>
<feature type="chain" id="PRO_5043096580" description="Purple acid phosphatase" evidence="5">
    <location>
        <begin position="20"/>
        <end position="642"/>
    </location>
</feature>
<evidence type="ECO:0000259" key="7">
    <source>
        <dbReference type="Pfam" id="PF00149"/>
    </source>
</evidence>
<feature type="domain" description="Calcineurin-like phosphoesterase" evidence="7">
    <location>
        <begin position="247"/>
        <end position="480"/>
    </location>
</feature>
<dbReference type="SUPFAM" id="SSF56300">
    <property type="entry name" value="Metallo-dependent phosphatases"/>
    <property type="match status" value="1"/>
</dbReference>
<dbReference type="InterPro" id="IPR029052">
    <property type="entry name" value="Metallo-depent_PP-like"/>
</dbReference>
<dbReference type="EC" id="3.1.3.2" evidence="5"/>
<keyword evidence="3 5" id="KW-0378">Hydrolase</keyword>
<dbReference type="InterPro" id="IPR015914">
    <property type="entry name" value="PAPs_N"/>
</dbReference>
<feature type="domain" description="Purple acid phosphatase N-terminal" evidence="9">
    <location>
        <begin position="72"/>
        <end position="216"/>
    </location>
</feature>
<evidence type="ECO:0000313" key="10">
    <source>
        <dbReference type="EMBL" id="KAK9825117.1"/>
    </source>
</evidence>
<protein>
    <recommendedName>
        <fullName evidence="5">Purple acid phosphatase</fullName>
        <ecNumber evidence="5">3.1.3.2</ecNumber>
    </recommendedName>
</protein>
<dbReference type="EMBL" id="JALJOS010000026">
    <property type="protein sequence ID" value="KAK9825117.1"/>
    <property type="molecule type" value="Genomic_DNA"/>
</dbReference>
<evidence type="ECO:0000256" key="1">
    <source>
        <dbReference type="ARBA" id="ARBA00008723"/>
    </source>
</evidence>
<comment type="caution">
    <text evidence="10">The sequence shown here is derived from an EMBL/GenBank/DDBJ whole genome shotgun (WGS) entry which is preliminary data.</text>
</comment>
<dbReference type="Proteomes" id="UP001438707">
    <property type="component" value="Unassembled WGS sequence"/>
</dbReference>
<comment type="similarity">
    <text evidence="1 5">Belongs to the metallophosphoesterase superfamily. Purple acid phosphatase family.</text>
</comment>
<evidence type="ECO:0000313" key="11">
    <source>
        <dbReference type="Proteomes" id="UP001438707"/>
    </source>
</evidence>
<dbReference type="GO" id="GO:0046872">
    <property type="term" value="F:metal ion binding"/>
    <property type="evidence" value="ECO:0007669"/>
    <property type="project" value="InterPro"/>
</dbReference>
<keyword evidence="2 5" id="KW-0732">Signal</keyword>
<evidence type="ECO:0000256" key="3">
    <source>
        <dbReference type="ARBA" id="ARBA00022801"/>
    </source>
</evidence>
<evidence type="ECO:0000256" key="5">
    <source>
        <dbReference type="RuleBase" id="RU361203"/>
    </source>
</evidence>
<dbReference type="AlphaFoldDB" id="A0AAW1QUJ9"/>
<dbReference type="InterPro" id="IPR025733">
    <property type="entry name" value="PAPs_C"/>
</dbReference>
<keyword evidence="4" id="KW-0325">Glycoprotein</keyword>
<dbReference type="Pfam" id="PF00149">
    <property type="entry name" value="Metallophos"/>
    <property type="match status" value="1"/>
</dbReference>
<dbReference type="GO" id="GO:0003993">
    <property type="term" value="F:acid phosphatase activity"/>
    <property type="evidence" value="ECO:0007669"/>
    <property type="project" value="UniProtKB-EC"/>
</dbReference>
<reference evidence="10 11" key="1">
    <citation type="journal article" date="2024" name="Nat. Commun.">
        <title>Phylogenomics reveals the evolutionary origins of lichenization in chlorophyte algae.</title>
        <authorList>
            <person name="Puginier C."/>
            <person name="Libourel C."/>
            <person name="Otte J."/>
            <person name="Skaloud P."/>
            <person name="Haon M."/>
            <person name="Grisel S."/>
            <person name="Petersen M."/>
            <person name="Berrin J.G."/>
            <person name="Delaux P.M."/>
            <person name="Dal Grande F."/>
            <person name="Keller J."/>
        </authorList>
    </citation>
    <scope>NUCLEOTIDE SEQUENCE [LARGE SCALE GENOMIC DNA]</scope>
    <source>
        <strain evidence="10 11">SAG 2145</strain>
    </source>
</reference>
<proteinExistence type="inferred from homology"/>
<dbReference type="SUPFAM" id="SSF49363">
    <property type="entry name" value="Purple acid phosphatase, N-terminal domain"/>
    <property type="match status" value="1"/>
</dbReference>
<sequence length="642" mass="70262">MATHLATVFALAAFQVVSAQPYVNYVAPGAPTSFYVPDTPQISVPEVRFPSGSQDLPLDQEPLQRAVSGFQPEQVNLIYISPTEVTVTWNTGDYQDGQTSNFKPVSPDSVCHTVAYGSSPKSLTQTARGTGTYYSVNYYYSGFSTKNLGCNTPTTCAAGQCDTYNLPPLPNCGPLNNYTSGIIHHTPVMNLQPATTYYYQVGCNATGLSGIYSFRTAQALKPTWTPYKIAMWADVGQTMNSSVTLEHMVEADADISILIGDLTYADDYLPDGHIQPDNYSSQVPTTDAPFGGQPAVVHEPRWDSWYRLMEPLFSSTPWISAAGNHEIESQLEYDRSVSNARGNASPVDLFKAWDTRYGIAGPAKYTGDQSVPSYFSTNLPGIHLVVLNAYIGNGTSGETEYYIGSGSPLKGDAQYEWLEEDLTTNFNRTLTPWLMVIFHPPWYNSYVGGYYAHECFRQNYESLFYQFGVDIVMHGHIHAYERTDKVYNYAINPCGPYYMTIGDAGNIEGLTAYFVNATTCQRALKAGGDACAPTTCTPDMYNQPVWSAYREPSFGHIVLNVINSTAIEMTFHRNQDGENVISDNTIFRRYPQYCTNQAQPTTQVTPQANAPVGAPAGAPGKDAANSANTATNTANTATTSSG</sequence>
<name>A0AAW1QUJ9_9CHLO</name>
<evidence type="ECO:0000259" key="9">
    <source>
        <dbReference type="Pfam" id="PF16656"/>
    </source>
</evidence>
<evidence type="ECO:0000256" key="2">
    <source>
        <dbReference type="ARBA" id="ARBA00022729"/>
    </source>
</evidence>
<evidence type="ECO:0000256" key="6">
    <source>
        <dbReference type="SAM" id="MobiDB-lite"/>
    </source>
</evidence>
<evidence type="ECO:0000259" key="8">
    <source>
        <dbReference type="Pfam" id="PF14008"/>
    </source>
</evidence>
<dbReference type="InterPro" id="IPR008963">
    <property type="entry name" value="Purple_acid_Pase-like_N"/>
</dbReference>
<dbReference type="CDD" id="cd00839">
    <property type="entry name" value="MPP_PAPs"/>
    <property type="match status" value="1"/>
</dbReference>
<gene>
    <name evidence="10" type="ORF">WJX74_010459</name>
</gene>
<dbReference type="InterPro" id="IPR004843">
    <property type="entry name" value="Calcineurin-like_PHP"/>
</dbReference>
<dbReference type="Pfam" id="PF14008">
    <property type="entry name" value="Metallophos_C"/>
    <property type="match status" value="1"/>
</dbReference>
<dbReference type="InterPro" id="IPR041792">
    <property type="entry name" value="MPP_PAP"/>
</dbReference>
<feature type="domain" description="Purple acid phosphatase C-terminal" evidence="8">
    <location>
        <begin position="541"/>
        <end position="581"/>
    </location>
</feature>
<feature type="signal peptide" evidence="5">
    <location>
        <begin position="1"/>
        <end position="19"/>
    </location>
</feature>
<organism evidence="10 11">
    <name type="scientific">Apatococcus lobatus</name>
    <dbReference type="NCBI Taxonomy" id="904363"/>
    <lineage>
        <taxon>Eukaryota</taxon>
        <taxon>Viridiplantae</taxon>
        <taxon>Chlorophyta</taxon>
        <taxon>core chlorophytes</taxon>
        <taxon>Trebouxiophyceae</taxon>
        <taxon>Chlorellales</taxon>
        <taxon>Chlorellaceae</taxon>
        <taxon>Apatococcus</taxon>
    </lineage>
</organism>
<feature type="region of interest" description="Disordered" evidence="6">
    <location>
        <begin position="599"/>
        <end position="642"/>
    </location>
</feature>
<keyword evidence="11" id="KW-1185">Reference proteome</keyword>
<dbReference type="Pfam" id="PF16656">
    <property type="entry name" value="Pur_ac_phosph_N"/>
    <property type="match status" value="1"/>
</dbReference>
<dbReference type="Gene3D" id="3.60.21.10">
    <property type="match status" value="1"/>
</dbReference>
<accession>A0AAW1QUJ9</accession>
<dbReference type="PANTHER" id="PTHR22953">
    <property type="entry name" value="ACID PHOSPHATASE RELATED"/>
    <property type="match status" value="1"/>
</dbReference>
<dbReference type="PANTHER" id="PTHR22953:SF153">
    <property type="entry name" value="PURPLE ACID PHOSPHATASE"/>
    <property type="match status" value="1"/>
</dbReference>
<evidence type="ECO:0000256" key="4">
    <source>
        <dbReference type="ARBA" id="ARBA00023180"/>
    </source>
</evidence>
<dbReference type="InterPro" id="IPR039331">
    <property type="entry name" value="PAPs-like"/>
</dbReference>